<dbReference type="KEGG" id="bmor:105842019"/>
<dbReference type="Proteomes" id="UP000005204">
    <property type="component" value="Unassembled WGS sequence"/>
</dbReference>
<sequence>MEKQTMKRIKLVHPMKFQSTSLSNAAPECKIVKNGTRLRSKVAMNKREASVDGGSIPDPTLPHLKYGMFTKKNVNRIQNKTVSSSKDENTKTFCAQDQQTRSPTTCVKSKSSRRPVATRNLGISQIYHVDVKPQRKLPISPTHRATSPLHRNYRNRKLHLSPKKRASLL</sequence>
<reference evidence="2" key="2">
    <citation type="submission" date="2022-06" db="UniProtKB">
        <authorList>
            <consortium name="EnsemblMetazoa"/>
        </authorList>
    </citation>
    <scope>IDENTIFICATION</scope>
    <source>
        <strain evidence="2">p50T (Dazao)</strain>
    </source>
</reference>
<protein>
    <submittedName>
        <fullName evidence="2">Uncharacterized protein</fullName>
    </submittedName>
</protein>
<evidence type="ECO:0000313" key="3">
    <source>
        <dbReference type="Proteomes" id="UP000005204"/>
    </source>
</evidence>
<accession>A0A8R2HQU6</accession>
<reference evidence="3" key="1">
    <citation type="journal article" date="2008" name="Insect Biochem. Mol. Biol.">
        <title>The genome of a lepidopteran model insect, the silkworm Bombyx mori.</title>
        <authorList>
            <consortium name="International Silkworm Genome Consortium"/>
        </authorList>
    </citation>
    <scope>NUCLEOTIDE SEQUENCE [LARGE SCALE GENOMIC DNA]</scope>
    <source>
        <strain evidence="3">p50T</strain>
    </source>
</reference>
<dbReference type="RefSeq" id="XP_021204917.1">
    <property type="nucleotide sequence ID" value="XM_021349242.3"/>
</dbReference>
<proteinExistence type="predicted"/>
<dbReference type="GeneID" id="105842019"/>
<keyword evidence="3" id="KW-1185">Reference proteome</keyword>
<dbReference type="AlphaFoldDB" id="A0A8R2HQU6"/>
<name>A0A8R2HQU6_BOMMO</name>
<dbReference type="EnsemblMetazoa" id="XM_021349242.2">
    <property type="protein sequence ID" value="XP_021204917.1"/>
    <property type="gene ID" value="LOC105842019"/>
</dbReference>
<evidence type="ECO:0000256" key="1">
    <source>
        <dbReference type="SAM" id="MobiDB-lite"/>
    </source>
</evidence>
<feature type="region of interest" description="Disordered" evidence="1">
    <location>
        <begin position="137"/>
        <end position="169"/>
    </location>
</feature>
<evidence type="ECO:0000313" key="2">
    <source>
        <dbReference type="EnsemblMetazoa" id="XP_021204917.1"/>
    </source>
</evidence>
<organism evidence="2 3">
    <name type="scientific">Bombyx mori</name>
    <name type="common">Silk moth</name>
    <dbReference type="NCBI Taxonomy" id="7091"/>
    <lineage>
        <taxon>Eukaryota</taxon>
        <taxon>Metazoa</taxon>
        <taxon>Ecdysozoa</taxon>
        <taxon>Arthropoda</taxon>
        <taxon>Hexapoda</taxon>
        <taxon>Insecta</taxon>
        <taxon>Pterygota</taxon>
        <taxon>Neoptera</taxon>
        <taxon>Endopterygota</taxon>
        <taxon>Lepidoptera</taxon>
        <taxon>Glossata</taxon>
        <taxon>Ditrysia</taxon>
        <taxon>Bombycoidea</taxon>
        <taxon>Bombycidae</taxon>
        <taxon>Bombycinae</taxon>
        <taxon>Bombyx</taxon>
    </lineage>
</organism>
<feature type="compositionally biased region" description="Basic residues" evidence="1">
    <location>
        <begin position="151"/>
        <end position="169"/>
    </location>
</feature>